<accession>A0A8J6H9E2</accession>
<comment type="caution">
    <text evidence="2">The sequence shown here is derived from an EMBL/GenBank/DDBJ whole genome shotgun (WGS) entry which is preliminary data.</text>
</comment>
<feature type="region of interest" description="Disordered" evidence="1">
    <location>
        <begin position="221"/>
        <end position="242"/>
    </location>
</feature>
<reference evidence="2" key="2">
    <citation type="submission" date="2021-08" db="EMBL/GenBank/DDBJ databases">
        <authorList>
            <person name="Eriksson T."/>
        </authorList>
    </citation>
    <scope>NUCLEOTIDE SEQUENCE</scope>
    <source>
        <strain evidence="2">Stoneville</strain>
        <tissue evidence="2">Whole head</tissue>
    </source>
</reference>
<protein>
    <submittedName>
        <fullName evidence="2">Uncharacterized protein</fullName>
    </submittedName>
</protein>
<evidence type="ECO:0000313" key="3">
    <source>
        <dbReference type="Proteomes" id="UP000719412"/>
    </source>
</evidence>
<proteinExistence type="predicted"/>
<evidence type="ECO:0000256" key="1">
    <source>
        <dbReference type="SAM" id="MobiDB-lite"/>
    </source>
</evidence>
<organism evidence="2 3">
    <name type="scientific">Tenebrio molitor</name>
    <name type="common">Yellow mealworm beetle</name>
    <dbReference type="NCBI Taxonomy" id="7067"/>
    <lineage>
        <taxon>Eukaryota</taxon>
        <taxon>Metazoa</taxon>
        <taxon>Ecdysozoa</taxon>
        <taxon>Arthropoda</taxon>
        <taxon>Hexapoda</taxon>
        <taxon>Insecta</taxon>
        <taxon>Pterygota</taxon>
        <taxon>Neoptera</taxon>
        <taxon>Endopterygota</taxon>
        <taxon>Coleoptera</taxon>
        <taxon>Polyphaga</taxon>
        <taxon>Cucujiformia</taxon>
        <taxon>Tenebrionidae</taxon>
        <taxon>Tenebrio</taxon>
    </lineage>
</organism>
<dbReference type="AlphaFoldDB" id="A0A8J6H9E2"/>
<sequence>MEKISRNCPINICPADNRTGEFHGRETEIVLVAATQRKLIKINGLVSDLYSVPLSSGCQVLLNLDEVPREPSKFVRDRKHSKPTSEPTSGAFLALFRPRYLRSRILAELAIANTRGTRDREYRPISRQQIQNGCEAKFVTTRYSCLGGTTGTTFITLSYSKQYSTNQASSFARTSFDDFPANGTITKSEQCCSLKLISGSISDNSFKLVCGKWVEVADRASKTGSRSGKKSPPRGTDQVPGYLRFNSEEQTIQPRDPEPGFGRAFGTIDLPVLGGRGGGHGGPGGVTGGPGAAAEHVLWNNTLYQQRNRRKTRTQVKQLRLIMTHFDDERTPEADTHRGPIAPHLELGQRSLRRPRNAN</sequence>
<dbReference type="EMBL" id="JABDTM020027674">
    <property type="protein sequence ID" value="KAH0810176.1"/>
    <property type="molecule type" value="Genomic_DNA"/>
</dbReference>
<name>A0A8J6H9E2_TENMO</name>
<keyword evidence="3" id="KW-1185">Reference proteome</keyword>
<gene>
    <name evidence="2" type="ORF">GEV33_012614</name>
</gene>
<dbReference type="Proteomes" id="UP000719412">
    <property type="component" value="Unassembled WGS sequence"/>
</dbReference>
<evidence type="ECO:0000313" key="2">
    <source>
        <dbReference type="EMBL" id="KAH0810176.1"/>
    </source>
</evidence>
<feature type="compositionally biased region" description="Basic and acidic residues" evidence="1">
    <location>
        <begin position="329"/>
        <end position="338"/>
    </location>
</feature>
<reference evidence="2" key="1">
    <citation type="journal article" date="2020" name="J Insects Food Feed">
        <title>The yellow mealworm (Tenebrio molitor) genome: a resource for the emerging insects as food and feed industry.</title>
        <authorList>
            <person name="Eriksson T."/>
            <person name="Andere A."/>
            <person name="Kelstrup H."/>
            <person name="Emery V."/>
            <person name="Picard C."/>
        </authorList>
    </citation>
    <scope>NUCLEOTIDE SEQUENCE</scope>
    <source>
        <strain evidence="2">Stoneville</strain>
        <tissue evidence="2">Whole head</tissue>
    </source>
</reference>
<feature type="region of interest" description="Disordered" evidence="1">
    <location>
        <begin position="329"/>
        <end position="359"/>
    </location>
</feature>